<dbReference type="Proteomes" id="UP000604341">
    <property type="component" value="Unassembled WGS sequence"/>
</dbReference>
<protein>
    <submittedName>
        <fullName evidence="1">Uncharacterized protein</fullName>
    </submittedName>
</protein>
<dbReference type="RefSeq" id="WP_189069369.1">
    <property type="nucleotide sequence ID" value="NZ_BMPE01000007.1"/>
</dbReference>
<keyword evidence="2" id="KW-1185">Reference proteome</keyword>
<dbReference type="EMBL" id="BMPE01000007">
    <property type="protein sequence ID" value="GGL05392.1"/>
    <property type="molecule type" value="Genomic_DNA"/>
</dbReference>
<evidence type="ECO:0000313" key="2">
    <source>
        <dbReference type="Proteomes" id="UP000604341"/>
    </source>
</evidence>
<reference evidence="2" key="1">
    <citation type="journal article" date="2019" name="Int. J. Syst. Evol. Microbiol.">
        <title>The Global Catalogue of Microorganisms (GCM) 10K type strain sequencing project: providing services to taxonomists for standard genome sequencing and annotation.</title>
        <authorList>
            <consortium name="The Broad Institute Genomics Platform"/>
            <consortium name="The Broad Institute Genome Sequencing Center for Infectious Disease"/>
            <person name="Wu L."/>
            <person name="Ma J."/>
        </authorList>
    </citation>
    <scope>NUCLEOTIDE SEQUENCE [LARGE SCALE GENOMIC DNA]</scope>
    <source>
        <strain evidence="2">JCM 19173</strain>
    </source>
</reference>
<sequence length="115" mass="12567">MILDELQALGDRLIAERAPSEIKLTAVVRTVPGWPDRLVFVARTEHPHRGGAATVTREAIEVNGDDDARVLLDDLCGRMEMGQGWPCDPEGRPPLLIAKVLNGWELPVSGIIHAN</sequence>
<evidence type="ECO:0000313" key="1">
    <source>
        <dbReference type="EMBL" id="GGL05392.1"/>
    </source>
</evidence>
<comment type="caution">
    <text evidence="1">The sequence shown here is derived from an EMBL/GenBank/DDBJ whole genome shotgun (WGS) entry which is preliminary data.</text>
</comment>
<gene>
    <name evidence="1" type="ORF">GCM10010844_25200</name>
</gene>
<accession>A0ABQ2FJY1</accession>
<name>A0ABQ2FJY1_9DEIO</name>
<proteinExistence type="predicted"/>
<organism evidence="1 2">
    <name type="scientific">Deinococcus radiotolerans</name>
    <dbReference type="NCBI Taxonomy" id="1309407"/>
    <lineage>
        <taxon>Bacteria</taxon>
        <taxon>Thermotogati</taxon>
        <taxon>Deinococcota</taxon>
        <taxon>Deinococci</taxon>
        <taxon>Deinococcales</taxon>
        <taxon>Deinococcaceae</taxon>
        <taxon>Deinococcus</taxon>
    </lineage>
</organism>